<keyword evidence="3" id="KW-1185">Reference proteome</keyword>
<name>A0A9J5X8V4_SOLCO</name>
<evidence type="ECO:0000256" key="1">
    <source>
        <dbReference type="SAM" id="Phobius"/>
    </source>
</evidence>
<keyword evidence="1" id="KW-0472">Membrane</keyword>
<dbReference type="Proteomes" id="UP000824120">
    <property type="component" value="Chromosome 9"/>
</dbReference>
<sequence length="67" mass="7931">MSRDLCIRMANNRERRRLRHPQSIQNPLFHSGFPRNATTVYMDLTYMVLPVSMNFSAVCLIQLFLCR</sequence>
<keyword evidence="1" id="KW-0812">Transmembrane</keyword>
<feature type="transmembrane region" description="Helical" evidence="1">
    <location>
        <begin position="44"/>
        <end position="65"/>
    </location>
</feature>
<gene>
    <name evidence="2" type="ORF">H5410_044367</name>
</gene>
<dbReference type="EMBL" id="JACXVP010000009">
    <property type="protein sequence ID" value="KAG5583933.1"/>
    <property type="molecule type" value="Genomic_DNA"/>
</dbReference>
<evidence type="ECO:0000313" key="2">
    <source>
        <dbReference type="EMBL" id="KAG5583933.1"/>
    </source>
</evidence>
<comment type="caution">
    <text evidence="2">The sequence shown here is derived from an EMBL/GenBank/DDBJ whole genome shotgun (WGS) entry which is preliminary data.</text>
</comment>
<reference evidence="2 3" key="1">
    <citation type="submission" date="2020-09" db="EMBL/GenBank/DDBJ databases">
        <title>De no assembly of potato wild relative species, Solanum commersonii.</title>
        <authorList>
            <person name="Cho K."/>
        </authorList>
    </citation>
    <scope>NUCLEOTIDE SEQUENCE [LARGE SCALE GENOMIC DNA]</scope>
    <source>
        <strain evidence="2">LZ3.2</strain>
        <tissue evidence="2">Leaf</tissue>
    </source>
</reference>
<evidence type="ECO:0000313" key="3">
    <source>
        <dbReference type="Proteomes" id="UP000824120"/>
    </source>
</evidence>
<accession>A0A9J5X8V4</accession>
<dbReference type="AlphaFoldDB" id="A0A9J5X8V4"/>
<proteinExistence type="predicted"/>
<protein>
    <submittedName>
        <fullName evidence="2">Uncharacterized protein</fullName>
    </submittedName>
</protein>
<keyword evidence="1" id="KW-1133">Transmembrane helix</keyword>
<organism evidence="2 3">
    <name type="scientific">Solanum commersonii</name>
    <name type="common">Commerson's wild potato</name>
    <name type="synonym">Commerson's nightshade</name>
    <dbReference type="NCBI Taxonomy" id="4109"/>
    <lineage>
        <taxon>Eukaryota</taxon>
        <taxon>Viridiplantae</taxon>
        <taxon>Streptophyta</taxon>
        <taxon>Embryophyta</taxon>
        <taxon>Tracheophyta</taxon>
        <taxon>Spermatophyta</taxon>
        <taxon>Magnoliopsida</taxon>
        <taxon>eudicotyledons</taxon>
        <taxon>Gunneridae</taxon>
        <taxon>Pentapetalae</taxon>
        <taxon>asterids</taxon>
        <taxon>lamiids</taxon>
        <taxon>Solanales</taxon>
        <taxon>Solanaceae</taxon>
        <taxon>Solanoideae</taxon>
        <taxon>Solaneae</taxon>
        <taxon>Solanum</taxon>
    </lineage>
</organism>